<feature type="domain" description="Succinylglutamate desuccinylase/Aspartoacylase catalytic" evidence="5">
    <location>
        <begin position="92"/>
        <end position="286"/>
    </location>
</feature>
<evidence type="ECO:0000256" key="4">
    <source>
        <dbReference type="ARBA" id="ARBA00022833"/>
    </source>
</evidence>
<evidence type="ECO:0000256" key="2">
    <source>
        <dbReference type="ARBA" id="ARBA00022723"/>
    </source>
</evidence>
<keyword evidence="3" id="KW-0378">Hydrolase</keyword>
<reference evidence="6 7" key="1">
    <citation type="submission" date="2019-08" db="EMBL/GenBank/DDBJ databases">
        <title>Archangium and Cystobacter genomes.</title>
        <authorList>
            <person name="Chen I.-C.K."/>
            <person name="Wielgoss S."/>
        </authorList>
    </citation>
    <scope>NUCLEOTIDE SEQUENCE [LARGE SCALE GENOMIC DNA]</scope>
    <source>
        <strain evidence="6 7">Cbm 6</strain>
    </source>
</reference>
<dbReference type="PANTHER" id="PTHR37326:SF1">
    <property type="entry name" value="BLL3975 PROTEIN"/>
    <property type="match status" value="1"/>
</dbReference>
<proteinExistence type="predicted"/>
<evidence type="ECO:0000313" key="6">
    <source>
        <dbReference type="EMBL" id="WNG43934.1"/>
    </source>
</evidence>
<evidence type="ECO:0000256" key="1">
    <source>
        <dbReference type="ARBA" id="ARBA00001947"/>
    </source>
</evidence>
<keyword evidence="2" id="KW-0479">Metal-binding</keyword>
<gene>
    <name evidence="6" type="ORF">F0U60_07385</name>
</gene>
<dbReference type="SUPFAM" id="SSF53187">
    <property type="entry name" value="Zn-dependent exopeptidases"/>
    <property type="match status" value="1"/>
</dbReference>
<evidence type="ECO:0000259" key="5">
    <source>
        <dbReference type="Pfam" id="PF24827"/>
    </source>
</evidence>
<name>A0ABY9WJI8_9BACT</name>
<dbReference type="InterPro" id="IPR055438">
    <property type="entry name" value="AstE_AspA_cat"/>
</dbReference>
<dbReference type="InterPro" id="IPR053138">
    <property type="entry name" value="N-alpha-Ac-DABA_deacetylase"/>
</dbReference>
<organism evidence="6 7">
    <name type="scientific">Archangium minus</name>
    <dbReference type="NCBI Taxonomy" id="83450"/>
    <lineage>
        <taxon>Bacteria</taxon>
        <taxon>Pseudomonadati</taxon>
        <taxon>Myxococcota</taxon>
        <taxon>Myxococcia</taxon>
        <taxon>Myxococcales</taxon>
        <taxon>Cystobacterineae</taxon>
        <taxon>Archangiaceae</taxon>
        <taxon>Archangium</taxon>
    </lineage>
</organism>
<keyword evidence="7" id="KW-1185">Reference proteome</keyword>
<accession>A0ABY9WJI8</accession>
<dbReference type="InterPro" id="IPR043795">
    <property type="entry name" value="N-alpha-Ac-DABA-like"/>
</dbReference>
<comment type="cofactor">
    <cofactor evidence="1">
        <name>Zn(2+)</name>
        <dbReference type="ChEBI" id="CHEBI:29105"/>
    </cofactor>
</comment>
<keyword evidence="4" id="KW-0862">Zinc</keyword>
<protein>
    <submittedName>
        <fullName evidence="6">Succinylglutamate desuccinylase</fullName>
    </submittedName>
</protein>
<dbReference type="Gene3D" id="3.40.630.10">
    <property type="entry name" value="Zn peptidases"/>
    <property type="match status" value="1"/>
</dbReference>
<dbReference type="EMBL" id="CP043494">
    <property type="protein sequence ID" value="WNG43934.1"/>
    <property type="molecule type" value="Genomic_DNA"/>
</dbReference>
<sequence length="386" mass="41450">MGEDRLYSRDMVCHARGGVLSRFSWGPHAARWWGLVVILLAGVASARAPRGEFSLGPIVARPGTAASGRLPVPEGVDSGTFIPITLVHGSRPGPVLALIAGVHGSEYAPILALQRVRPLLEPARLAGTVILVHAANIPAFLGRTIYTGPVDGKNLNRSFPGNPEGTVTERIAYVLREQILRRADVVVDLHAGDANEALRPWTGYYAKHGTPEVIARSRELAIAFGVDHIVLFPMENLSFEKALYTGAAAVALGKPSFDVEVGGLGRATPEQLALIERGVFSLLRHLRMLEGKPSPVEHPIFIERRANLKSEVEGFFYPTVEVGQWVRTGSLVGYVTDFFGNRIAEHRAPHGGVVLVFFGTPPVRSGETVAVIGEVHDPAPAPAQAP</sequence>
<evidence type="ECO:0000313" key="7">
    <source>
        <dbReference type="Proteomes" id="UP001611383"/>
    </source>
</evidence>
<dbReference type="PIRSF" id="PIRSF039012">
    <property type="entry name" value="ASP"/>
    <property type="match status" value="1"/>
</dbReference>
<dbReference type="CDD" id="cd06254">
    <property type="entry name" value="M14_ASTE_ASPA-like"/>
    <property type="match status" value="1"/>
</dbReference>
<evidence type="ECO:0000256" key="3">
    <source>
        <dbReference type="ARBA" id="ARBA00022801"/>
    </source>
</evidence>
<dbReference type="PANTHER" id="PTHR37326">
    <property type="entry name" value="BLL3975 PROTEIN"/>
    <property type="match status" value="1"/>
</dbReference>
<dbReference type="Pfam" id="PF24827">
    <property type="entry name" value="AstE_AspA_cat"/>
    <property type="match status" value="1"/>
</dbReference>
<dbReference type="Proteomes" id="UP001611383">
    <property type="component" value="Chromosome"/>
</dbReference>